<gene>
    <name evidence="2" type="ORF">JI435_007510</name>
</gene>
<evidence type="ECO:0000313" key="3">
    <source>
        <dbReference type="Proteomes" id="UP000663193"/>
    </source>
</evidence>
<evidence type="ECO:0000256" key="1">
    <source>
        <dbReference type="SAM" id="MobiDB-lite"/>
    </source>
</evidence>
<name>A0A7U2EUD4_PHANO</name>
<dbReference type="EMBL" id="CP069023">
    <property type="protein sequence ID" value="QRC91250.1"/>
    <property type="molecule type" value="Genomic_DNA"/>
</dbReference>
<evidence type="ECO:0000313" key="2">
    <source>
        <dbReference type="EMBL" id="QRC91250.1"/>
    </source>
</evidence>
<protein>
    <submittedName>
        <fullName evidence="2">Uncharacterized protein</fullName>
    </submittedName>
</protein>
<dbReference type="Proteomes" id="UP000663193">
    <property type="component" value="Chromosome 1"/>
</dbReference>
<dbReference type="AlphaFoldDB" id="A0A7U2EUD4"/>
<organism evidence="2 3">
    <name type="scientific">Phaeosphaeria nodorum (strain SN15 / ATCC MYA-4574 / FGSC 10173)</name>
    <name type="common">Glume blotch fungus</name>
    <name type="synonym">Parastagonospora nodorum</name>
    <dbReference type="NCBI Taxonomy" id="321614"/>
    <lineage>
        <taxon>Eukaryota</taxon>
        <taxon>Fungi</taxon>
        <taxon>Dikarya</taxon>
        <taxon>Ascomycota</taxon>
        <taxon>Pezizomycotina</taxon>
        <taxon>Dothideomycetes</taxon>
        <taxon>Pleosporomycetidae</taxon>
        <taxon>Pleosporales</taxon>
        <taxon>Pleosporineae</taxon>
        <taxon>Phaeosphaeriaceae</taxon>
        <taxon>Parastagonospora</taxon>
    </lineage>
</organism>
<proteinExistence type="predicted"/>
<keyword evidence="3" id="KW-1185">Reference proteome</keyword>
<sequence length="25" mass="2703">MAPPSHSPAASITPAETLSRFKHLR</sequence>
<accession>A0A7U2EUD4</accession>
<dbReference type="VEuPathDB" id="FungiDB:JI435_007510"/>
<reference evidence="3" key="1">
    <citation type="journal article" date="2021" name="BMC Genomics">
        <title>Chromosome-level genome assembly and manually-curated proteome of model necrotroph Parastagonospora nodorum Sn15 reveals a genome-wide trove of candidate effector homologs, and redundancy of virulence-related functions within an accessory chromosome.</title>
        <authorList>
            <person name="Bertazzoni S."/>
            <person name="Jones D.A.B."/>
            <person name="Phan H.T."/>
            <person name="Tan K.-C."/>
            <person name="Hane J.K."/>
        </authorList>
    </citation>
    <scope>NUCLEOTIDE SEQUENCE [LARGE SCALE GENOMIC DNA]</scope>
    <source>
        <strain evidence="3">SN15 / ATCC MYA-4574 / FGSC 10173)</strain>
    </source>
</reference>
<feature type="region of interest" description="Disordered" evidence="1">
    <location>
        <begin position="1"/>
        <end position="25"/>
    </location>
</feature>